<reference evidence="11" key="1">
    <citation type="journal article" date="2019" name="Int. J. Syst. Evol. Microbiol.">
        <title>The Global Catalogue of Microorganisms (GCM) 10K type strain sequencing project: providing services to taxonomists for standard genome sequencing and annotation.</title>
        <authorList>
            <consortium name="The Broad Institute Genomics Platform"/>
            <consortium name="The Broad Institute Genome Sequencing Center for Infectious Disease"/>
            <person name="Wu L."/>
            <person name="Ma J."/>
        </authorList>
    </citation>
    <scope>NUCLEOTIDE SEQUENCE [LARGE SCALE GENOMIC DNA]</scope>
    <source>
        <strain evidence="11">JCM 30234</strain>
    </source>
</reference>
<evidence type="ECO:0000256" key="8">
    <source>
        <dbReference type="ARBA" id="ARBA00023136"/>
    </source>
</evidence>
<dbReference type="Proteomes" id="UP001596620">
    <property type="component" value="Unassembled WGS sequence"/>
</dbReference>
<organism evidence="10 11">
    <name type="scientific">Lentibacillus kimchii</name>
    <dbReference type="NCBI Taxonomy" id="1542911"/>
    <lineage>
        <taxon>Bacteria</taxon>
        <taxon>Bacillati</taxon>
        <taxon>Bacillota</taxon>
        <taxon>Bacilli</taxon>
        <taxon>Bacillales</taxon>
        <taxon>Bacillaceae</taxon>
        <taxon>Lentibacillus</taxon>
    </lineage>
</organism>
<keyword evidence="8" id="KW-0472">Membrane</keyword>
<dbReference type="NCBIfam" id="TIGR01728">
    <property type="entry name" value="SsuA_fam"/>
    <property type="match status" value="1"/>
</dbReference>
<evidence type="ECO:0000256" key="1">
    <source>
        <dbReference type="ARBA" id="ARBA00004418"/>
    </source>
</evidence>
<dbReference type="PANTHER" id="PTHR30024:SF47">
    <property type="entry name" value="TAURINE-BINDING PERIPLASMIC PROTEIN"/>
    <property type="match status" value="1"/>
</dbReference>
<name>A0ABW2UW09_9BACI</name>
<evidence type="ECO:0000256" key="5">
    <source>
        <dbReference type="ARBA" id="ARBA00022475"/>
    </source>
</evidence>
<evidence type="ECO:0000256" key="2">
    <source>
        <dbReference type="ARBA" id="ARBA00004533"/>
    </source>
</evidence>
<dbReference type="CDD" id="cd13553">
    <property type="entry name" value="PBP2_NrtA_CpmA_like"/>
    <property type="match status" value="1"/>
</dbReference>
<evidence type="ECO:0000313" key="11">
    <source>
        <dbReference type="Proteomes" id="UP001596620"/>
    </source>
</evidence>
<evidence type="ECO:0000256" key="9">
    <source>
        <dbReference type="SAM" id="SignalP"/>
    </source>
</evidence>
<accession>A0ABW2UW09</accession>
<feature type="signal peptide" evidence="9">
    <location>
        <begin position="1"/>
        <end position="19"/>
    </location>
</feature>
<dbReference type="InterPro" id="IPR044527">
    <property type="entry name" value="NrtA/CpmA_ABC-bd_dom"/>
</dbReference>
<dbReference type="Gene3D" id="3.40.190.10">
    <property type="entry name" value="Periplasmic binding protein-like II"/>
    <property type="match status" value="2"/>
</dbReference>
<keyword evidence="4" id="KW-0813">Transport</keyword>
<comment type="caution">
    <text evidence="10">The sequence shown here is derived from an EMBL/GenBank/DDBJ whole genome shotgun (WGS) entry which is preliminary data.</text>
</comment>
<proteinExistence type="inferred from homology"/>
<dbReference type="PANTHER" id="PTHR30024">
    <property type="entry name" value="ALIPHATIC SULFONATES-BINDING PROTEIN-RELATED"/>
    <property type="match status" value="1"/>
</dbReference>
<dbReference type="PROSITE" id="PS51257">
    <property type="entry name" value="PROKAR_LIPOPROTEIN"/>
    <property type="match status" value="1"/>
</dbReference>
<keyword evidence="6" id="KW-0997">Cell inner membrane</keyword>
<dbReference type="SUPFAM" id="SSF53850">
    <property type="entry name" value="Periplasmic binding protein-like II"/>
    <property type="match status" value="1"/>
</dbReference>
<sequence length="332" mass="35865">MKKQLLGVAVIGLTLVLAACGDDSTASGSEEAEQTVTIGYFPNLNHAPAMIAKEKNIYEDHLGDDVNVDYQTFPDGSEFMTALAAGEIEGGLVGPGPAMNNYISGVDVEMIAASSTGGTVIVSRDGSNIQTAQDIDSDTFISPRVGCTHDVQFETYMKDLGVTSERTGGTMNHVTGKPAQYTTMFENNDVDVATAPEPWGSVLESKKNANVVIDSDDISFGETLPAAVFVTSSELSDNDPELVQSLIDAHQESIDYTNDHTDEAIDMTINAIDDITGQKLERDVMESAWERIDFESDINANTIQAFGDSSYDLQFLKEQPDFSDLVNKQFID</sequence>
<keyword evidence="5" id="KW-1003">Cell membrane</keyword>
<dbReference type="EMBL" id="JBHTGR010000024">
    <property type="protein sequence ID" value="MFC7747420.1"/>
    <property type="molecule type" value="Genomic_DNA"/>
</dbReference>
<evidence type="ECO:0000256" key="6">
    <source>
        <dbReference type="ARBA" id="ARBA00022519"/>
    </source>
</evidence>
<evidence type="ECO:0000256" key="7">
    <source>
        <dbReference type="ARBA" id="ARBA00022729"/>
    </source>
</evidence>
<dbReference type="RefSeq" id="WP_382359038.1">
    <property type="nucleotide sequence ID" value="NZ_JBHTGR010000024.1"/>
</dbReference>
<keyword evidence="11" id="KW-1185">Reference proteome</keyword>
<keyword evidence="7 9" id="KW-0732">Signal</keyword>
<dbReference type="InterPro" id="IPR010067">
    <property type="entry name" value="ABC_SsuA_sub-bd"/>
</dbReference>
<evidence type="ECO:0000313" key="10">
    <source>
        <dbReference type="EMBL" id="MFC7747420.1"/>
    </source>
</evidence>
<comment type="subcellular location">
    <subcellularLocation>
        <location evidence="2">Cell inner membrane</location>
    </subcellularLocation>
    <subcellularLocation>
        <location evidence="1">Periplasm</location>
    </subcellularLocation>
</comment>
<dbReference type="Pfam" id="PF13379">
    <property type="entry name" value="NMT1_2"/>
    <property type="match status" value="1"/>
</dbReference>
<evidence type="ECO:0000256" key="3">
    <source>
        <dbReference type="ARBA" id="ARBA00010742"/>
    </source>
</evidence>
<evidence type="ECO:0000256" key="4">
    <source>
        <dbReference type="ARBA" id="ARBA00022448"/>
    </source>
</evidence>
<feature type="chain" id="PRO_5046518481" evidence="9">
    <location>
        <begin position="20"/>
        <end position="332"/>
    </location>
</feature>
<gene>
    <name evidence="10" type="ORF">ACFQU8_09265</name>
</gene>
<protein>
    <submittedName>
        <fullName evidence="10">Aliphatic sulfonate ABC transporter substrate-binding protein</fullName>
    </submittedName>
</protein>
<comment type="similarity">
    <text evidence="3">Belongs to the bacterial solute-binding protein SsuA/TauA family.</text>
</comment>